<dbReference type="SMART" id="SM00822">
    <property type="entry name" value="PKS_KR"/>
    <property type="match status" value="1"/>
</dbReference>
<feature type="domain" description="Ketoreductase" evidence="3">
    <location>
        <begin position="7"/>
        <end position="195"/>
    </location>
</feature>
<proteinExistence type="inferred from homology"/>
<organism evidence="4 5">
    <name type="scientific">Cohnella ginsengisoli</name>
    <dbReference type="NCBI Taxonomy" id="425004"/>
    <lineage>
        <taxon>Bacteria</taxon>
        <taxon>Bacillati</taxon>
        <taxon>Bacillota</taxon>
        <taxon>Bacilli</taxon>
        <taxon>Bacillales</taxon>
        <taxon>Paenibacillaceae</taxon>
        <taxon>Cohnella</taxon>
    </lineage>
</organism>
<gene>
    <name evidence="4" type="ORF">OMP38_31405</name>
</gene>
<comment type="similarity">
    <text evidence="1">Belongs to the short-chain dehydrogenases/reductases (SDR) family.</text>
</comment>
<dbReference type="FunFam" id="3.40.50.720:FF:000084">
    <property type="entry name" value="Short-chain dehydrogenase reductase"/>
    <property type="match status" value="1"/>
</dbReference>
<protein>
    <submittedName>
        <fullName evidence="4">SDR family oxidoreductase</fullName>
    </submittedName>
</protein>
<reference evidence="4 5" key="1">
    <citation type="submission" date="2022-10" db="EMBL/GenBank/DDBJ databases">
        <title>Comparative genomic analysis of Cohnella hashimotonis sp. nov., isolated from the International Space Station.</title>
        <authorList>
            <person name="Simpson A."/>
            <person name="Venkateswaran K."/>
        </authorList>
    </citation>
    <scope>NUCLEOTIDE SEQUENCE [LARGE SCALE GENOMIC DNA]</scope>
    <source>
        <strain evidence="4 5">DSM 18997</strain>
    </source>
</reference>
<dbReference type="InterPro" id="IPR002347">
    <property type="entry name" value="SDR_fam"/>
</dbReference>
<dbReference type="SUPFAM" id="SSF51735">
    <property type="entry name" value="NAD(P)-binding Rossmann-fold domains"/>
    <property type="match status" value="1"/>
</dbReference>
<dbReference type="Pfam" id="PF13561">
    <property type="entry name" value="adh_short_C2"/>
    <property type="match status" value="1"/>
</dbReference>
<dbReference type="GO" id="GO:0008206">
    <property type="term" value="P:bile acid metabolic process"/>
    <property type="evidence" value="ECO:0007669"/>
    <property type="project" value="UniProtKB-ARBA"/>
</dbReference>
<comment type="caution">
    <text evidence="4">The sequence shown here is derived from an EMBL/GenBank/DDBJ whole genome shotgun (WGS) entry which is preliminary data.</text>
</comment>
<dbReference type="InterPro" id="IPR020904">
    <property type="entry name" value="Sc_DH/Rdtase_CS"/>
</dbReference>
<dbReference type="InterPro" id="IPR057326">
    <property type="entry name" value="KR_dom"/>
</dbReference>
<dbReference type="InterPro" id="IPR036291">
    <property type="entry name" value="NAD(P)-bd_dom_sf"/>
</dbReference>
<evidence type="ECO:0000313" key="4">
    <source>
        <dbReference type="EMBL" id="MDG0794834.1"/>
    </source>
</evidence>
<dbReference type="PRINTS" id="PR00080">
    <property type="entry name" value="SDRFAMILY"/>
</dbReference>
<dbReference type="Proteomes" id="UP001153387">
    <property type="component" value="Unassembled WGS sequence"/>
</dbReference>
<keyword evidence="5" id="KW-1185">Reference proteome</keyword>
<evidence type="ECO:0000256" key="1">
    <source>
        <dbReference type="ARBA" id="ARBA00006484"/>
    </source>
</evidence>
<accession>A0A9X4KM55</accession>
<dbReference type="Gene3D" id="3.40.50.720">
    <property type="entry name" value="NAD(P)-binding Rossmann-like Domain"/>
    <property type="match status" value="1"/>
</dbReference>
<evidence type="ECO:0000313" key="5">
    <source>
        <dbReference type="Proteomes" id="UP001153387"/>
    </source>
</evidence>
<dbReference type="GO" id="GO:0016491">
    <property type="term" value="F:oxidoreductase activity"/>
    <property type="evidence" value="ECO:0007669"/>
    <property type="project" value="UniProtKB-KW"/>
</dbReference>
<dbReference type="RefSeq" id="WP_277568558.1">
    <property type="nucleotide sequence ID" value="NZ_JAPDHZ010000008.1"/>
</dbReference>
<name>A0A9X4KM55_9BACL</name>
<dbReference type="AlphaFoldDB" id="A0A9X4KM55"/>
<dbReference type="EMBL" id="JAPDHZ010000008">
    <property type="protein sequence ID" value="MDG0794834.1"/>
    <property type="molecule type" value="Genomic_DNA"/>
</dbReference>
<dbReference type="PANTHER" id="PTHR43639:SF1">
    <property type="entry name" value="SHORT-CHAIN DEHYDROGENASE_REDUCTASE FAMILY PROTEIN"/>
    <property type="match status" value="1"/>
</dbReference>
<sequence>MARLNGKVALVTGASRGIGRGIALRLAADGATVAVHYGSRQELAEEVVREIRSGGGSAFAIGADLVRAGGIEALFEALDGRLDGPASGTQLDILVNNAGIGQQLGIEETTAASLDEVLEINVKAPILVIREALKRMNDGGSIINLSSAVTRIPLPNLLGYSVSKGAINTLTLNLAQELGSRGIRVNAIQPGIIDTDMNAGTLQDPQGQAFAAGLSVFGRWGQPEDVADIAAFLASSDSRWVTGQLIDASGGIEALIARVRPSCLV</sequence>
<dbReference type="PANTHER" id="PTHR43639">
    <property type="entry name" value="OXIDOREDUCTASE, SHORT-CHAIN DEHYDROGENASE/REDUCTASE FAMILY (AFU_ORTHOLOGUE AFUA_5G02870)"/>
    <property type="match status" value="1"/>
</dbReference>
<dbReference type="PRINTS" id="PR00081">
    <property type="entry name" value="GDHRDH"/>
</dbReference>
<keyword evidence="2" id="KW-0560">Oxidoreductase</keyword>
<evidence type="ECO:0000259" key="3">
    <source>
        <dbReference type="SMART" id="SM00822"/>
    </source>
</evidence>
<dbReference type="PROSITE" id="PS00061">
    <property type="entry name" value="ADH_SHORT"/>
    <property type="match status" value="1"/>
</dbReference>
<evidence type="ECO:0000256" key="2">
    <source>
        <dbReference type="ARBA" id="ARBA00023002"/>
    </source>
</evidence>